<feature type="region of interest" description="Disordered" evidence="1">
    <location>
        <begin position="188"/>
        <end position="216"/>
    </location>
</feature>
<protein>
    <submittedName>
        <fullName evidence="2">Uncharacterized protein</fullName>
    </submittedName>
</protein>
<evidence type="ECO:0000313" key="3">
    <source>
        <dbReference type="Proteomes" id="UP000438429"/>
    </source>
</evidence>
<organism evidence="2 3">
    <name type="scientific">Scophthalmus maximus</name>
    <name type="common">Turbot</name>
    <name type="synonym">Psetta maxima</name>
    <dbReference type="NCBI Taxonomy" id="52904"/>
    <lineage>
        <taxon>Eukaryota</taxon>
        <taxon>Metazoa</taxon>
        <taxon>Chordata</taxon>
        <taxon>Craniata</taxon>
        <taxon>Vertebrata</taxon>
        <taxon>Euteleostomi</taxon>
        <taxon>Actinopterygii</taxon>
        <taxon>Neopterygii</taxon>
        <taxon>Teleostei</taxon>
        <taxon>Neoteleostei</taxon>
        <taxon>Acanthomorphata</taxon>
        <taxon>Carangaria</taxon>
        <taxon>Pleuronectiformes</taxon>
        <taxon>Pleuronectoidei</taxon>
        <taxon>Scophthalmidae</taxon>
        <taxon>Scophthalmus</taxon>
    </lineage>
</organism>
<sequence length="302" mass="33936">MLIKNNKRCHYWASAIRSAATDLLPFGDNQRFESQQVVCGIHTLMKASHLHDGSEDGARPRCYQRDPNDLWELKHRHSPPLHKLPLISLCSPQALGYPATWLSPVDVLVRATAAEEMDMKTGNTGKKDAEGRECLKWDGDEETWKWKVKTLKGPVRNHSLTASAPTNVKMQAPTTCGGSRAGKCVRTWDEEERGEKGKTTSQSGESGVGTPGQMTHFIDIRSGGGGKCATCSTQCLNKVLLLLVYYFLFHELKRHRYGIQETRPTRVHEGKHTDEPEPIIQTSVEVFYSPQMLVYFLTPQLF</sequence>
<proteinExistence type="predicted"/>
<name>A0A6A4TH17_SCOMX</name>
<reference evidence="2 3" key="1">
    <citation type="submission" date="2019-06" db="EMBL/GenBank/DDBJ databases">
        <title>Draft genomes of female and male turbot (Scophthalmus maximus).</title>
        <authorList>
            <person name="Xu H."/>
            <person name="Xu X.-W."/>
            <person name="Shao C."/>
            <person name="Chen S."/>
        </authorList>
    </citation>
    <scope>NUCLEOTIDE SEQUENCE [LARGE SCALE GENOMIC DNA]</scope>
    <source>
        <strain evidence="2">Ysfricsl-2016a</strain>
        <tissue evidence="2">Blood</tissue>
    </source>
</reference>
<evidence type="ECO:0000313" key="2">
    <source>
        <dbReference type="EMBL" id="KAF0043060.1"/>
    </source>
</evidence>
<gene>
    <name evidence="2" type="ORF">F2P81_004397</name>
</gene>
<dbReference type="AlphaFoldDB" id="A0A6A4TH17"/>
<comment type="caution">
    <text evidence="2">The sequence shown here is derived from an EMBL/GenBank/DDBJ whole genome shotgun (WGS) entry which is preliminary data.</text>
</comment>
<accession>A0A6A4TH17</accession>
<dbReference type="Proteomes" id="UP000438429">
    <property type="component" value="Unassembled WGS sequence"/>
</dbReference>
<dbReference type="EMBL" id="VEVO01000004">
    <property type="protein sequence ID" value="KAF0043060.1"/>
    <property type="molecule type" value="Genomic_DNA"/>
</dbReference>
<evidence type="ECO:0000256" key="1">
    <source>
        <dbReference type="SAM" id="MobiDB-lite"/>
    </source>
</evidence>